<proteinExistence type="predicted"/>
<reference evidence="1" key="2">
    <citation type="submission" date="2022-06" db="UniProtKB">
        <authorList>
            <consortium name="EnsemblMetazoa"/>
        </authorList>
    </citation>
    <scope>IDENTIFICATION</scope>
    <source>
        <strain evidence="1">PS312</strain>
    </source>
</reference>
<protein>
    <submittedName>
        <fullName evidence="1">G protein-coupled receptor</fullName>
    </submittedName>
</protein>
<organism evidence="1 2">
    <name type="scientific">Pristionchus pacificus</name>
    <name type="common">Parasitic nematode worm</name>
    <dbReference type="NCBI Taxonomy" id="54126"/>
    <lineage>
        <taxon>Eukaryota</taxon>
        <taxon>Metazoa</taxon>
        <taxon>Ecdysozoa</taxon>
        <taxon>Nematoda</taxon>
        <taxon>Chromadorea</taxon>
        <taxon>Rhabditida</taxon>
        <taxon>Rhabditina</taxon>
        <taxon>Diplogasteromorpha</taxon>
        <taxon>Diplogasteroidea</taxon>
        <taxon>Neodiplogasteridae</taxon>
        <taxon>Pristionchus</taxon>
    </lineage>
</organism>
<dbReference type="AlphaFoldDB" id="A0A2A6C4Q4"/>
<keyword evidence="2" id="KW-1185">Reference proteome</keyword>
<name>A0A2A6C4Q4_PRIPA</name>
<dbReference type="SUPFAM" id="SSF81321">
    <property type="entry name" value="Family A G protein-coupled receptor-like"/>
    <property type="match status" value="1"/>
</dbReference>
<evidence type="ECO:0000313" key="1">
    <source>
        <dbReference type="EnsemblMetazoa" id="PPA40582.1"/>
    </source>
</evidence>
<dbReference type="PANTHER" id="PTHR31748:SF1">
    <property type="entry name" value="SERPENTINE RECEPTOR, CLASS V"/>
    <property type="match status" value="1"/>
</dbReference>
<accession>A0A8R1YUB3</accession>
<evidence type="ECO:0000313" key="2">
    <source>
        <dbReference type="Proteomes" id="UP000005239"/>
    </source>
</evidence>
<reference evidence="2" key="1">
    <citation type="journal article" date="2008" name="Nat. Genet.">
        <title>The Pristionchus pacificus genome provides a unique perspective on nematode lifestyle and parasitism.</title>
        <authorList>
            <person name="Dieterich C."/>
            <person name="Clifton S.W."/>
            <person name="Schuster L.N."/>
            <person name="Chinwalla A."/>
            <person name="Delehaunty K."/>
            <person name="Dinkelacker I."/>
            <person name="Fulton L."/>
            <person name="Fulton R."/>
            <person name="Godfrey J."/>
            <person name="Minx P."/>
            <person name="Mitreva M."/>
            <person name="Roeseler W."/>
            <person name="Tian H."/>
            <person name="Witte H."/>
            <person name="Yang S.P."/>
            <person name="Wilson R.K."/>
            <person name="Sommer R.J."/>
        </authorList>
    </citation>
    <scope>NUCLEOTIDE SEQUENCE [LARGE SCALE GENOMIC DNA]</scope>
    <source>
        <strain evidence="2">PS312</strain>
    </source>
</reference>
<dbReference type="Gene3D" id="1.20.1070.10">
    <property type="entry name" value="Rhodopsin 7-helix transmembrane proteins"/>
    <property type="match status" value="1"/>
</dbReference>
<dbReference type="PANTHER" id="PTHR31748">
    <property type="entry name" value="SERPENTINE RECEPTOR, CLASS V"/>
    <property type="match status" value="1"/>
</dbReference>
<dbReference type="EnsemblMetazoa" id="PPA40582.1">
    <property type="protein sequence ID" value="PPA40582.1"/>
    <property type="gene ID" value="WBGene00278951"/>
</dbReference>
<gene>
    <name evidence="1" type="primary">WBGene00278951</name>
</gene>
<dbReference type="Pfam" id="PF10323">
    <property type="entry name" value="7TM_GPCR_Srv"/>
    <property type="match status" value="1"/>
</dbReference>
<accession>A0A2A6C4Q4</accession>
<dbReference type="InterPro" id="IPR019426">
    <property type="entry name" value="7TM_GPCR_serpentine_rcpt_Srv"/>
</dbReference>
<sequence length="289" mass="32845">MTMQAFEAIGLFIVFYSSWTLFIYISVISAMIQERKQSNIVFYTIYVAGSVADILALINGVFTHCSLTNFIHFTFLRTSLALKLSHIIVWGSRFTQLLTVLLIAINRLTAIHCRLRHTFVWTKQAAQVCASFQIALMFLYGTIVTHVLQPEWTHSSFGGVVAKVIGITSSDYETLVQFSIRTEDIMFSVSLLIQFVMSLAIIICYVAMLFELRSTMRKISILTLVQHIVTAQFCNLTVAFCDTYSLSTKCSFQNETKTSLYILLTLVYNSIPPYLLITFSKSIRHRILS</sequence>
<dbReference type="Proteomes" id="UP000005239">
    <property type="component" value="Unassembled WGS sequence"/>
</dbReference>